<dbReference type="Proteomes" id="UP000499080">
    <property type="component" value="Unassembled WGS sequence"/>
</dbReference>
<evidence type="ECO:0000313" key="2">
    <source>
        <dbReference type="EMBL" id="GBM84696.1"/>
    </source>
</evidence>
<name>A0A4Y2J678_ARAVE</name>
<accession>A0A4Y2J678</accession>
<proteinExistence type="predicted"/>
<sequence>MYSDNHGNSEHTPTLVVISMQDSAPPRFRLEEQQYLNDTLHLLTQGLDILTSRFEVTRGLFWDGPRNFEPRSDDDDDTLAGTPSPNFRIIPTGGRLAPTYDLKCKPSGMKSRP</sequence>
<organism evidence="2 3">
    <name type="scientific">Araneus ventricosus</name>
    <name type="common">Orbweaver spider</name>
    <name type="synonym">Epeira ventricosa</name>
    <dbReference type="NCBI Taxonomy" id="182803"/>
    <lineage>
        <taxon>Eukaryota</taxon>
        <taxon>Metazoa</taxon>
        <taxon>Ecdysozoa</taxon>
        <taxon>Arthropoda</taxon>
        <taxon>Chelicerata</taxon>
        <taxon>Arachnida</taxon>
        <taxon>Araneae</taxon>
        <taxon>Araneomorphae</taxon>
        <taxon>Entelegynae</taxon>
        <taxon>Araneoidea</taxon>
        <taxon>Araneidae</taxon>
        <taxon>Araneus</taxon>
    </lineage>
</organism>
<dbReference type="AlphaFoldDB" id="A0A4Y2J678"/>
<protein>
    <submittedName>
        <fullName evidence="2">Uncharacterized protein</fullName>
    </submittedName>
</protein>
<evidence type="ECO:0000313" key="3">
    <source>
        <dbReference type="Proteomes" id="UP000499080"/>
    </source>
</evidence>
<keyword evidence="3" id="KW-1185">Reference proteome</keyword>
<comment type="caution">
    <text evidence="2">The sequence shown here is derived from an EMBL/GenBank/DDBJ whole genome shotgun (WGS) entry which is preliminary data.</text>
</comment>
<gene>
    <name evidence="2" type="ORF">AVEN_93078_1</name>
</gene>
<dbReference type="EMBL" id="BGPR01003179">
    <property type="protein sequence ID" value="GBM84696.1"/>
    <property type="molecule type" value="Genomic_DNA"/>
</dbReference>
<evidence type="ECO:0000256" key="1">
    <source>
        <dbReference type="SAM" id="MobiDB-lite"/>
    </source>
</evidence>
<feature type="region of interest" description="Disordered" evidence="1">
    <location>
        <begin position="65"/>
        <end position="92"/>
    </location>
</feature>
<reference evidence="2 3" key="1">
    <citation type="journal article" date="2019" name="Sci. Rep.">
        <title>Orb-weaving spider Araneus ventricosus genome elucidates the spidroin gene catalogue.</title>
        <authorList>
            <person name="Kono N."/>
            <person name="Nakamura H."/>
            <person name="Ohtoshi R."/>
            <person name="Moran D.A.P."/>
            <person name="Shinohara A."/>
            <person name="Yoshida Y."/>
            <person name="Fujiwara M."/>
            <person name="Mori M."/>
            <person name="Tomita M."/>
            <person name="Arakawa K."/>
        </authorList>
    </citation>
    <scope>NUCLEOTIDE SEQUENCE [LARGE SCALE GENOMIC DNA]</scope>
</reference>